<accession>A0AC58KU51</accession>
<gene>
    <name evidence="2" type="primary">LOC109674615</name>
</gene>
<evidence type="ECO:0000313" key="2">
    <source>
        <dbReference type="RefSeq" id="XP_073908439.1"/>
    </source>
</evidence>
<name>A0AC58KU51_CASCN</name>
<keyword evidence="1" id="KW-1185">Reference proteome</keyword>
<sequence length="99" mass="10540">MAASCPPARGGAWFSDCRGVLGERLRYRWAQSPGSGSGRCGLRCPGHCRGCGGNPVSRVHVVQPWPQPWPLPTNGAGSRAPVTDLTEMVLQLLCKEILG</sequence>
<protein>
    <submittedName>
        <fullName evidence="2">Uncharacterized protein isoform X4</fullName>
    </submittedName>
</protein>
<organism evidence="1 2">
    <name type="scientific">Castor canadensis</name>
    <name type="common">American beaver</name>
    <dbReference type="NCBI Taxonomy" id="51338"/>
    <lineage>
        <taxon>Eukaryota</taxon>
        <taxon>Metazoa</taxon>
        <taxon>Chordata</taxon>
        <taxon>Craniata</taxon>
        <taxon>Vertebrata</taxon>
        <taxon>Euteleostomi</taxon>
        <taxon>Mammalia</taxon>
        <taxon>Eutheria</taxon>
        <taxon>Euarchontoglires</taxon>
        <taxon>Glires</taxon>
        <taxon>Rodentia</taxon>
        <taxon>Castorimorpha</taxon>
        <taxon>Castoridae</taxon>
        <taxon>Castor</taxon>
    </lineage>
</organism>
<proteinExistence type="predicted"/>
<dbReference type="Proteomes" id="UP001732720">
    <property type="component" value="Chromosome 13"/>
</dbReference>
<reference evidence="2" key="1">
    <citation type="submission" date="2025-08" db="UniProtKB">
        <authorList>
            <consortium name="RefSeq"/>
        </authorList>
    </citation>
    <scope>IDENTIFICATION</scope>
</reference>
<evidence type="ECO:0000313" key="1">
    <source>
        <dbReference type="Proteomes" id="UP001732720"/>
    </source>
</evidence>
<dbReference type="RefSeq" id="XP_073908439.1">
    <property type="nucleotide sequence ID" value="XM_074052338.1"/>
</dbReference>